<dbReference type="Gene3D" id="3.40.50.1820">
    <property type="entry name" value="alpha/beta hydrolase"/>
    <property type="match status" value="1"/>
</dbReference>
<proteinExistence type="predicted"/>
<dbReference type="EMBL" id="NSLI01000001">
    <property type="protein sequence ID" value="PAX09706.1"/>
    <property type="molecule type" value="Genomic_DNA"/>
</dbReference>
<dbReference type="Proteomes" id="UP000218151">
    <property type="component" value="Unassembled WGS sequence"/>
</dbReference>
<evidence type="ECO:0000313" key="2">
    <source>
        <dbReference type="Proteomes" id="UP000218151"/>
    </source>
</evidence>
<dbReference type="RefSeq" id="WP_095996813.1">
    <property type="nucleotide sequence ID" value="NZ_NSLI01000001.1"/>
</dbReference>
<dbReference type="SUPFAM" id="SSF53474">
    <property type="entry name" value="alpha/beta-Hydrolases"/>
    <property type="match status" value="1"/>
</dbReference>
<accession>A0A2A2SKD1</accession>
<gene>
    <name evidence="1" type="ORF">CKY28_02965</name>
</gene>
<keyword evidence="2" id="KW-1185">Reference proteome</keyword>
<evidence type="ECO:0008006" key="3">
    <source>
        <dbReference type="Google" id="ProtNLM"/>
    </source>
</evidence>
<protein>
    <recommendedName>
        <fullName evidence="3">DUF3089 domain-containing protein</fullName>
    </recommendedName>
</protein>
<dbReference type="Pfam" id="PF11288">
    <property type="entry name" value="DUF3089"/>
    <property type="match status" value="1"/>
</dbReference>
<dbReference type="InterPro" id="IPR021440">
    <property type="entry name" value="DUF3089"/>
</dbReference>
<organism evidence="1 2">
    <name type="scientific">Sphingomonas lenta</name>
    <dbReference type="NCBI Taxonomy" id="1141887"/>
    <lineage>
        <taxon>Bacteria</taxon>
        <taxon>Pseudomonadati</taxon>
        <taxon>Pseudomonadota</taxon>
        <taxon>Alphaproteobacteria</taxon>
        <taxon>Sphingomonadales</taxon>
        <taxon>Sphingomonadaceae</taxon>
        <taxon>Sphingomonas</taxon>
    </lineage>
</organism>
<evidence type="ECO:0000313" key="1">
    <source>
        <dbReference type="EMBL" id="PAX09706.1"/>
    </source>
</evidence>
<comment type="caution">
    <text evidence="1">The sequence shown here is derived from an EMBL/GenBank/DDBJ whole genome shotgun (WGS) entry which is preliminary data.</text>
</comment>
<name>A0A2A2SKD1_9SPHN</name>
<dbReference type="OrthoDB" id="9794645at2"/>
<dbReference type="AlphaFoldDB" id="A0A2A2SKD1"/>
<reference evidence="2" key="1">
    <citation type="submission" date="2017-09" db="EMBL/GenBank/DDBJ databases">
        <authorList>
            <person name="Feng G."/>
            <person name="Zhu H."/>
        </authorList>
    </citation>
    <scope>NUCLEOTIDE SEQUENCE [LARGE SCALE GENOMIC DNA]</scope>
    <source>
        <strain evidence="2">1PNM-20</strain>
    </source>
</reference>
<dbReference type="InterPro" id="IPR029058">
    <property type="entry name" value="AB_hydrolase_fold"/>
</dbReference>
<sequence>MARKFLYVVAAITVLFIAGAFAYRLFGNDLIKAALVPGEAFKAQAATASRAYDDPRMWVAHPRLAGNPAQWTPSGYQRAANPPAAVFFIHPTSYISRDSWNAPMEPDGETRFRTGVFVRGQASAFNEAGDVYAPRYRQATFGAFLTNEEDSNRALGLAYRDVEAAFDAFLRQVDEDRPIVLAGHSQGGLHLTTLLRERVAREPALRDRVVAAYVVGWPVSRATDLAALGLPECRTGEQAGCVLSWQSFAEPADTSLITETYDATTGFNGQSRRGTPFVCTNPLTGTANGAAPASANLGTLVPSEDLNTATIVPNAVPARCDGGRGFLLIGEPPNLTRYVLPGNNYHVYDYSLFWANVRADVGRRLRAFQAR</sequence>